<dbReference type="Proteomes" id="UP000001861">
    <property type="component" value="Unassembled WGS sequence"/>
</dbReference>
<dbReference type="InterPro" id="IPR013783">
    <property type="entry name" value="Ig-like_fold"/>
</dbReference>
<evidence type="ECO:0000256" key="1">
    <source>
        <dbReference type="ARBA" id="ARBA00022729"/>
    </source>
</evidence>
<dbReference type="InterPro" id="IPR037293">
    <property type="entry name" value="Gal_Oxidase_central_sf"/>
</dbReference>
<feature type="region of interest" description="Disordered" evidence="2">
    <location>
        <begin position="730"/>
        <end position="784"/>
    </location>
</feature>
<dbReference type="EMBL" id="AACS02000009">
    <property type="protein sequence ID" value="EAU89410.1"/>
    <property type="molecule type" value="Genomic_DNA"/>
</dbReference>
<proteinExistence type="predicted"/>
<feature type="region of interest" description="Disordered" evidence="2">
    <location>
        <begin position="336"/>
        <end position="363"/>
    </location>
</feature>
<evidence type="ECO:0000259" key="6">
    <source>
        <dbReference type="Pfam" id="PF09118"/>
    </source>
</evidence>
<feature type="domain" description="Galactose oxidase-like Early set" evidence="6">
    <location>
        <begin position="491"/>
        <end position="599"/>
    </location>
</feature>
<dbReference type="AlphaFoldDB" id="A8NC32"/>
<dbReference type="Gene3D" id="2.60.40.10">
    <property type="entry name" value="Immunoglobulins"/>
    <property type="match status" value="1"/>
</dbReference>
<reference evidence="7 8" key="1">
    <citation type="journal article" date="2010" name="Proc. Natl. Acad. Sci. U.S.A.">
        <title>Insights into evolution of multicellular fungi from the assembled chromosomes of the mushroom Coprinopsis cinerea (Coprinus cinereus).</title>
        <authorList>
            <person name="Stajich J.E."/>
            <person name="Wilke S.K."/>
            <person name="Ahren D."/>
            <person name="Au C.H."/>
            <person name="Birren B.W."/>
            <person name="Borodovsky M."/>
            <person name="Burns C."/>
            <person name="Canback B."/>
            <person name="Casselton L.A."/>
            <person name="Cheng C.K."/>
            <person name="Deng J."/>
            <person name="Dietrich F.S."/>
            <person name="Fargo D.C."/>
            <person name="Farman M.L."/>
            <person name="Gathman A.C."/>
            <person name="Goldberg J."/>
            <person name="Guigo R."/>
            <person name="Hoegger P.J."/>
            <person name="Hooker J.B."/>
            <person name="Huggins A."/>
            <person name="James T.Y."/>
            <person name="Kamada T."/>
            <person name="Kilaru S."/>
            <person name="Kodira C."/>
            <person name="Kues U."/>
            <person name="Kupfer D."/>
            <person name="Kwan H.S."/>
            <person name="Lomsadze A."/>
            <person name="Li W."/>
            <person name="Lilly W.W."/>
            <person name="Ma L.J."/>
            <person name="Mackey A.J."/>
            <person name="Manning G."/>
            <person name="Martin F."/>
            <person name="Muraguchi H."/>
            <person name="Natvig D.O."/>
            <person name="Palmerini H."/>
            <person name="Ramesh M.A."/>
            <person name="Rehmeyer C.J."/>
            <person name="Roe B.A."/>
            <person name="Shenoy N."/>
            <person name="Stanke M."/>
            <person name="Ter-Hovhannisyan V."/>
            <person name="Tunlid A."/>
            <person name="Velagapudi R."/>
            <person name="Vision T.J."/>
            <person name="Zeng Q."/>
            <person name="Zolan M.E."/>
            <person name="Pukkila P.J."/>
        </authorList>
    </citation>
    <scope>NUCLEOTIDE SEQUENCE [LARGE SCALE GENOMIC DNA]</scope>
    <source>
        <strain evidence="8">Okayama-7 / 130 / ATCC MYA-4618 / FGSC 9003</strain>
    </source>
</reference>
<comment type="caution">
    <text evidence="7">The sequence shown here is derived from an EMBL/GenBank/DDBJ whole genome shotgun (WGS) entry which is preliminary data.</text>
</comment>
<evidence type="ECO:0000259" key="5">
    <source>
        <dbReference type="Pfam" id="PF07250"/>
    </source>
</evidence>
<keyword evidence="3" id="KW-1133">Transmembrane helix</keyword>
<dbReference type="KEGG" id="cci:CC1G_07636"/>
<gene>
    <name evidence="7" type="ORF">CC1G_07636</name>
</gene>
<dbReference type="Pfam" id="PF07250">
    <property type="entry name" value="Glyoxal_oxid_N"/>
    <property type="match status" value="1"/>
</dbReference>
<dbReference type="CDD" id="cd02851">
    <property type="entry name" value="E_set_GO_C"/>
    <property type="match status" value="1"/>
</dbReference>
<evidence type="ECO:0000256" key="3">
    <source>
        <dbReference type="SAM" id="Phobius"/>
    </source>
</evidence>
<dbReference type="PANTHER" id="PTHR32208:SF21">
    <property type="entry name" value="LOW QUALITY PROTEIN: ALDEHYDE OXIDASE GLOX-LIKE"/>
    <property type="match status" value="1"/>
</dbReference>
<organism evidence="7 8">
    <name type="scientific">Coprinopsis cinerea (strain Okayama-7 / 130 / ATCC MYA-4618 / FGSC 9003)</name>
    <name type="common">Inky cap fungus</name>
    <name type="synonym">Hormographiella aspergillata</name>
    <dbReference type="NCBI Taxonomy" id="240176"/>
    <lineage>
        <taxon>Eukaryota</taxon>
        <taxon>Fungi</taxon>
        <taxon>Dikarya</taxon>
        <taxon>Basidiomycota</taxon>
        <taxon>Agaricomycotina</taxon>
        <taxon>Agaricomycetes</taxon>
        <taxon>Agaricomycetidae</taxon>
        <taxon>Agaricales</taxon>
        <taxon>Agaricineae</taxon>
        <taxon>Psathyrellaceae</taxon>
        <taxon>Coprinopsis</taxon>
    </lineage>
</organism>
<protein>
    <submittedName>
        <fullName evidence="7">Copper radical oxidase variant A</fullName>
    </submittedName>
</protein>
<dbReference type="InterPro" id="IPR014756">
    <property type="entry name" value="Ig_E-set"/>
</dbReference>
<sequence>MLALPLPLLALSLGFVATTSAVKPGGFEEAGNTLVSAMMMFVGNEEKVYILDKAEGNAAQINNHPAWASVWDLNTRQAEAMDVPSNVFCASGMHLPNGSFATFGGNGAVGPGGQIGSVKNPGGWTASWDSTYQNFDGSRAIRLLDPCGSSDDFNSRKCQWFDDAAVLAMKVPRWYSTAEPLADGTIVMIGGFSTGGYINRDYPNVDPDGPASQNNFEFFPARDDEPPQRLPFLSRTSGLNTYVHAFMMPSGRMFLQANLSTILWNYDDNTETILPDMPKGVVRVYPASGATAMLPLTPKNNYNPTIIFCGGTDMKDEEWGDFAYPYIDTWDYPASKDCQRITPEPEDGRRPEYEQDDDMPEGRTMGQFIILPNGKLLVLNGALNGTAGYAQRTRTIQSLGEMPWGESLAAGPVLTPAIYDPDAPRGKRWSKEGLDASEIPRMYHSSAILLPDGSVLVAGSNPNVDVNLTTIYPTEYRAEVFYPPYFKARVRPTPKGVPSSLSYGGKPFDITIPPSSYSGDANDAAENTIVAVVRSGFTTHAINMGQRFLQLEHTYTVQKDGTIVLHVAQMPPNPNLFQPGPAFLHVTINGIPSNGTYVIVGNGQLGQQPLQPASTLPQSVKLEGVKGASSSSDDSSGLGLGMIIALAAGGLALVLIVMGAIAIVRRRRRANTAPKSTTGGYNVVQPTPNMSAIAVGAGVRDSDSSVFAPYKEGNHSQVWNQSTTSLASYSDFPHVPSSPGGPMSGNGGYQQYPYTPSTPQPSYPYGDQHQQGYAGYQQGQPQRY</sequence>
<dbReference type="OrthoDB" id="2019572at2759"/>
<keyword evidence="1 4" id="KW-0732">Signal</keyword>
<dbReference type="SUPFAM" id="SSF50965">
    <property type="entry name" value="Galactose oxidase, central domain"/>
    <property type="match status" value="1"/>
</dbReference>
<dbReference type="InterPro" id="IPR011043">
    <property type="entry name" value="Gal_Oxase/kelch_b-propeller"/>
</dbReference>
<evidence type="ECO:0000256" key="2">
    <source>
        <dbReference type="SAM" id="MobiDB-lite"/>
    </source>
</evidence>
<accession>A8NC32</accession>
<feature type="compositionally biased region" description="Low complexity" evidence="2">
    <location>
        <begin position="763"/>
        <end position="784"/>
    </location>
</feature>
<evidence type="ECO:0000256" key="4">
    <source>
        <dbReference type="SAM" id="SignalP"/>
    </source>
</evidence>
<dbReference type="PANTHER" id="PTHR32208">
    <property type="entry name" value="SECRETED PROTEIN-RELATED"/>
    <property type="match status" value="1"/>
</dbReference>
<dbReference type="Pfam" id="PF09118">
    <property type="entry name" value="GO-like_E_set"/>
    <property type="match status" value="1"/>
</dbReference>
<evidence type="ECO:0000313" key="8">
    <source>
        <dbReference type="Proteomes" id="UP000001861"/>
    </source>
</evidence>
<dbReference type="InterPro" id="IPR015202">
    <property type="entry name" value="GO-like_E_set"/>
</dbReference>
<dbReference type="VEuPathDB" id="FungiDB:CC1G_07636"/>
<name>A8NC32_COPC7</name>
<dbReference type="eggNOG" id="ENOG502QPS4">
    <property type="taxonomic scope" value="Eukaryota"/>
</dbReference>
<feature type="chain" id="PRO_5002724531" evidence="4">
    <location>
        <begin position="22"/>
        <end position="784"/>
    </location>
</feature>
<dbReference type="InterPro" id="IPR009880">
    <property type="entry name" value="Glyoxal_oxidase_N"/>
</dbReference>
<feature type="domain" description="Glyoxal oxidase N-terminal" evidence="5">
    <location>
        <begin position="211"/>
        <end position="485"/>
    </location>
</feature>
<feature type="transmembrane region" description="Helical" evidence="3">
    <location>
        <begin position="638"/>
        <end position="664"/>
    </location>
</feature>
<dbReference type="Gene3D" id="2.130.10.80">
    <property type="entry name" value="Galactose oxidase/kelch, beta-propeller"/>
    <property type="match status" value="1"/>
</dbReference>
<dbReference type="InParanoid" id="A8NC32"/>
<dbReference type="GeneID" id="6008861"/>
<keyword evidence="3" id="KW-0472">Membrane</keyword>
<dbReference type="RefSeq" id="XP_001832376.1">
    <property type="nucleotide sequence ID" value="XM_001832324.1"/>
</dbReference>
<dbReference type="SUPFAM" id="SSF81296">
    <property type="entry name" value="E set domains"/>
    <property type="match status" value="1"/>
</dbReference>
<keyword evidence="8" id="KW-1185">Reference proteome</keyword>
<dbReference type="OMA" id="PASTDCH"/>
<evidence type="ECO:0000313" key="7">
    <source>
        <dbReference type="EMBL" id="EAU89410.1"/>
    </source>
</evidence>
<feature type="signal peptide" evidence="4">
    <location>
        <begin position="1"/>
        <end position="21"/>
    </location>
</feature>
<keyword evidence="3" id="KW-0812">Transmembrane</keyword>